<protein>
    <submittedName>
        <fullName evidence="2">Uncharacterized protein</fullName>
    </submittedName>
</protein>
<feature type="transmembrane region" description="Helical" evidence="1">
    <location>
        <begin position="98"/>
        <end position="115"/>
    </location>
</feature>
<feature type="transmembrane region" description="Helical" evidence="1">
    <location>
        <begin position="170"/>
        <end position="189"/>
    </location>
</feature>
<reference evidence="2 3" key="1">
    <citation type="journal article" date="2016" name="Nat. Commun.">
        <title>Thousands of microbial genomes shed light on interconnected biogeochemical processes in an aquifer system.</title>
        <authorList>
            <person name="Anantharaman K."/>
            <person name="Brown C.T."/>
            <person name="Hug L.A."/>
            <person name="Sharon I."/>
            <person name="Castelle C.J."/>
            <person name="Probst A.J."/>
            <person name="Thomas B.C."/>
            <person name="Singh A."/>
            <person name="Wilkins M.J."/>
            <person name="Karaoz U."/>
            <person name="Brodie E.L."/>
            <person name="Williams K.H."/>
            <person name="Hubbard S.S."/>
            <person name="Banfield J.F."/>
        </authorList>
    </citation>
    <scope>NUCLEOTIDE SEQUENCE [LARGE SCALE GENOMIC DNA]</scope>
</reference>
<evidence type="ECO:0000256" key="1">
    <source>
        <dbReference type="SAM" id="Phobius"/>
    </source>
</evidence>
<organism evidence="2 3">
    <name type="scientific">Candidatus Woesebacteria bacterium RBG_16_42_24</name>
    <dbReference type="NCBI Taxonomy" id="1802485"/>
    <lineage>
        <taxon>Bacteria</taxon>
        <taxon>Candidatus Woeseibacteriota</taxon>
    </lineage>
</organism>
<feature type="transmembrane region" description="Helical" evidence="1">
    <location>
        <begin position="145"/>
        <end position="163"/>
    </location>
</feature>
<feature type="transmembrane region" description="Helical" evidence="1">
    <location>
        <begin position="122"/>
        <end position="139"/>
    </location>
</feature>
<comment type="caution">
    <text evidence="2">The sequence shown here is derived from an EMBL/GenBank/DDBJ whole genome shotgun (WGS) entry which is preliminary data.</text>
</comment>
<gene>
    <name evidence="2" type="ORF">A2V97_01015</name>
</gene>
<evidence type="ECO:0000313" key="2">
    <source>
        <dbReference type="EMBL" id="OGM15610.1"/>
    </source>
</evidence>
<dbReference type="Proteomes" id="UP000177382">
    <property type="component" value="Unassembled WGS sequence"/>
</dbReference>
<keyword evidence="1" id="KW-1133">Transmembrane helix</keyword>
<dbReference type="EMBL" id="MGFX01000002">
    <property type="protein sequence ID" value="OGM15610.1"/>
    <property type="molecule type" value="Genomic_DNA"/>
</dbReference>
<dbReference type="STRING" id="1802485.A2V97_01015"/>
<proteinExistence type="predicted"/>
<accession>A0A1F7XKU3</accession>
<dbReference type="AlphaFoldDB" id="A0A1F7XKU3"/>
<keyword evidence="1" id="KW-0472">Membrane</keyword>
<evidence type="ECO:0000313" key="3">
    <source>
        <dbReference type="Proteomes" id="UP000177382"/>
    </source>
</evidence>
<keyword evidence="1" id="KW-0812">Transmembrane</keyword>
<name>A0A1F7XKU3_9BACT</name>
<sequence>MLIWIIVTILITPWFWAHPVPTNMFKLDLRSEVQQARNTVTWERGKVEPSRLNTYFLNWPVEVVNKRLSVVMENLDIGNYFFAGHPRERVGVEERQKFFFFQFVLFIIGFTSPHLKKYKNFLIIYSGVAILAVFVFQWRSFEQTIPLAIPFVVLMALGLKQVFAWQKKWMILFLTFSLLEIAAFGTFYVKGILK</sequence>